<evidence type="ECO:0000313" key="1">
    <source>
        <dbReference type="EMBL" id="QNP56584.1"/>
    </source>
</evidence>
<dbReference type="Pfam" id="PF01263">
    <property type="entry name" value="Aldose_epim"/>
    <property type="match status" value="1"/>
</dbReference>
<protein>
    <submittedName>
        <fullName evidence="1">Aldose epimerase</fullName>
    </submittedName>
</protein>
<dbReference type="GO" id="GO:0030246">
    <property type="term" value="F:carbohydrate binding"/>
    <property type="evidence" value="ECO:0007669"/>
    <property type="project" value="InterPro"/>
</dbReference>
<organism evidence="1 2">
    <name type="scientific">Tessaracoccus defluvii</name>
    <dbReference type="NCBI Taxonomy" id="1285901"/>
    <lineage>
        <taxon>Bacteria</taxon>
        <taxon>Bacillati</taxon>
        <taxon>Actinomycetota</taxon>
        <taxon>Actinomycetes</taxon>
        <taxon>Propionibacteriales</taxon>
        <taxon>Propionibacteriaceae</taxon>
        <taxon>Tessaracoccus</taxon>
    </lineage>
</organism>
<name>A0A7H0H7R8_9ACTN</name>
<dbReference type="KEGG" id="tdf:H9L22_03985"/>
<dbReference type="Gene3D" id="2.70.98.10">
    <property type="match status" value="1"/>
</dbReference>
<dbReference type="AlphaFoldDB" id="A0A7H0H7R8"/>
<dbReference type="GO" id="GO:0005975">
    <property type="term" value="P:carbohydrate metabolic process"/>
    <property type="evidence" value="ECO:0007669"/>
    <property type="project" value="InterPro"/>
</dbReference>
<sequence length="292" mass="32026">MTALPTGQQYPISHGRYGVVVTEVGATLRSLTVDGTEVLYTFAEHEAPRGSMGRQLVPWPNRIRDGRYSFDGVDHQLPITEVPRNCALHGLGEGVGWRLVSHTADEVVLAGVIFAQQGWDAVLEVEIGHRVDDAGLTVTVRARNIGATRAPYGYGAHPYVAADLATARLSHRFTQELQVDPERLLPIALVPVTAEHDFRTPRAVADTEFDTALYAPEGSWEVALETDERRVVFWADDTQPWGQIYTNPTRDAMAIEPMTCGPDAFNEGPTSDGVIVLEPGEETLSVWGIRVD</sequence>
<dbReference type="InterPro" id="IPR014718">
    <property type="entry name" value="GH-type_carb-bd"/>
</dbReference>
<dbReference type="EMBL" id="CP060789">
    <property type="protein sequence ID" value="QNP56584.1"/>
    <property type="molecule type" value="Genomic_DNA"/>
</dbReference>
<dbReference type="InterPro" id="IPR008183">
    <property type="entry name" value="Aldose_1/G6P_1-epimerase"/>
</dbReference>
<dbReference type="GO" id="GO:0016853">
    <property type="term" value="F:isomerase activity"/>
    <property type="evidence" value="ECO:0007669"/>
    <property type="project" value="InterPro"/>
</dbReference>
<accession>A0A7H0H7R8</accession>
<proteinExistence type="predicted"/>
<dbReference type="SUPFAM" id="SSF74650">
    <property type="entry name" value="Galactose mutarotase-like"/>
    <property type="match status" value="1"/>
</dbReference>
<reference evidence="1 2" key="1">
    <citation type="submission" date="2020-08" db="EMBL/GenBank/DDBJ databases">
        <title>Genome sequence of Tessaracoccus defluvii JCM 17540T.</title>
        <authorList>
            <person name="Hyun D.-W."/>
            <person name="Bae J.-W."/>
        </authorList>
    </citation>
    <scope>NUCLEOTIDE SEQUENCE [LARGE SCALE GENOMIC DNA]</scope>
    <source>
        <strain evidence="1 2">JCM 17540</strain>
    </source>
</reference>
<dbReference type="RefSeq" id="WP_187721684.1">
    <property type="nucleotide sequence ID" value="NZ_BAABBL010000002.1"/>
</dbReference>
<dbReference type="Proteomes" id="UP000516117">
    <property type="component" value="Chromosome"/>
</dbReference>
<gene>
    <name evidence="1" type="ORF">H9L22_03985</name>
</gene>
<evidence type="ECO:0000313" key="2">
    <source>
        <dbReference type="Proteomes" id="UP000516117"/>
    </source>
</evidence>
<keyword evidence="2" id="KW-1185">Reference proteome</keyword>
<dbReference type="InterPro" id="IPR011013">
    <property type="entry name" value="Gal_mutarotase_sf_dom"/>
</dbReference>